<evidence type="ECO:0000313" key="2">
    <source>
        <dbReference type="EMBL" id="QJR14507.1"/>
    </source>
</evidence>
<feature type="domain" description="HD-GYP" evidence="1">
    <location>
        <begin position="360"/>
        <end position="557"/>
    </location>
</feature>
<dbReference type="RefSeq" id="WP_171161252.1">
    <property type="nucleotide sequence ID" value="NZ_CP053073.1"/>
</dbReference>
<accession>A0A6M4H909</accession>
<dbReference type="AlphaFoldDB" id="A0A6M4H909"/>
<dbReference type="InParanoid" id="A0A6M4H909"/>
<dbReference type="Pfam" id="PF13487">
    <property type="entry name" value="HD_5"/>
    <property type="match status" value="1"/>
</dbReference>
<dbReference type="InterPro" id="IPR052020">
    <property type="entry name" value="Cyclic_di-GMP/3'3'-cGAMP_PDE"/>
</dbReference>
<dbReference type="GO" id="GO:0008081">
    <property type="term" value="F:phosphoric diester hydrolase activity"/>
    <property type="evidence" value="ECO:0007669"/>
    <property type="project" value="UniProtKB-ARBA"/>
</dbReference>
<organism evidence="2 3">
    <name type="scientific">Usitatibacter palustris</name>
    <dbReference type="NCBI Taxonomy" id="2732487"/>
    <lineage>
        <taxon>Bacteria</taxon>
        <taxon>Pseudomonadati</taxon>
        <taxon>Pseudomonadota</taxon>
        <taxon>Betaproteobacteria</taxon>
        <taxon>Nitrosomonadales</taxon>
        <taxon>Usitatibacteraceae</taxon>
        <taxon>Usitatibacter</taxon>
    </lineage>
</organism>
<dbReference type="EMBL" id="CP053073">
    <property type="protein sequence ID" value="QJR14507.1"/>
    <property type="molecule type" value="Genomic_DNA"/>
</dbReference>
<reference evidence="2 3" key="1">
    <citation type="submission" date="2020-04" db="EMBL/GenBank/DDBJ databases">
        <title>Usitatibacter rugosus gen. nov., sp. nov. and Usitatibacter palustris sp. nov., novel members of Usitatibacteraceae fam. nov. within the order Nitrosomonadales isolated from soil.</title>
        <authorList>
            <person name="Huber K.J."/>
            <person name="Neumann-Schaal M."/>
            <person name="Geppert A."/>
            <person name="Luckner M."/>
            <person name="Wanner G."/>
            <person name="Overmann J."/>
        </authorList>
    </citation>
    <scope>NUCLEOTIDE SEQUENCE [LARGE SCALE GENOMIC DNA]</scope>
    <source>
        <strain evidence="2 3">Swamp67</strain>
    </source>
</reference>
<evidence type="ECO:0000259" key="1">
    <source>
        <dbReference type="PROSITE" id="PS51832"/>
    </source>
</evidence>
<keyword evidence="3" id="KW-1185">Reference proteome</keyword>
<dbReference type="SUPFAM" id="SSF48452">
    <property type="entry name" value="TPR-like"/>
    <property type="match status" value="2"/>
</dbReference>
<dbReference type="SUPFAM" id="SSF109604">
    <property type="entry name" value="HD-domain/PDEase-like"/>
    <property type="match status" value="1"/>
</dbReference>
<sequence length="579" mass="62203">MIAESLKALAPILPTKGRGQVASLLSQAVDALRTPIAAAETKDLVDAAVGIGRTLYSCGRSREALALAQAVLAQCTLLDDRIQTRRAAMLCGLLLGDSADLVGAIEYHAQALRLSAQSGARFEMSQDWGNIGVGITAAGNYALAAKCYQRSLELVDSNPGPVYPRYTACLNLADCLFHLGDVERGLRYAERALREMTPEFQKSDPYTAILLRRNLVRLLIAAERLEAADVHSLKAMEEAREHPSPRSTIAADTTRASVELATGRVDVALTRLERALDASRKVPAALHDTLACMIRADEASGNVSRALMRLDELSEHVYRSGVQRIRDHLALYGIDSTSGADTVRSELARARLADRLAPPGAPENLATLQRLAVGAALRMDASGWHGVRVGALAKGFALALGQGPLEALEVGVACELHDIGMVAVPAAILAKKGTLNPAETEIVRRHVTAGVEMLRGDNHRQLLLASDVARFHHAWWDGSGYPERVSGRSIPLAARICAIADSYDAMVSGIGGRAPMTMGEALAELERGSETQFDPELVPEFDTFVRRELEVQGIDPSSSSGMEDFRSLVVSLMEDRGLV</sequence>
<dbReference type="PROSITE" id="PS51832">
    <property type="entry name" value="HD_GYP"/>
    <property type="match status" value="1"/>
</dbReference>
<dbReference type="SMART" id="SM00028">
    <property type="entry name" value="TPR"/>
    <property type="match status" value="2"/>
</dbReference>
<name>A0A6M4H909_9PROT</name>
<dbReference type="InterPro" id="IPR011990">
    <property type="entry name" value="TPR-like_helical_dom_sf"/>
</dbReference>
<proteinExistence type="predicted"/>
<dbReference type="CDD" id="cd00077">
    <property type="entry name" value="HDc"/>
    <property type="match status" value="1"/>
</dbReference>
<dbReference type="Gene3D" id="1.10.3210.10">
    <property type="entry name" value="Hypothetical protein af1432"/>
    <property type="match status" value="1"/>
</dbReference>
<gene>
    <name evidence="2" type="ORF">DSM104440_01308</name>
</gene>
<dbReference type="PANTHER" id="PTHR45228">
    <property type="entry name" value="CYCLIC DI-GMP PHOSPHODIESTERASE TM_0186-RELATED"/>
    <property type="match status" value="1"/>
</dbReference>
<evidence type="ECO:0000313" key="3">
    <source>
        <dbReference type="Proteomes" id="UP000503096"/>
    </source>
</evidence>
<dbReference type="InterPro" id="IPR019734">
    <property type="entry name" value="TPR_rpt"/>
</dbReference>
<dbReference type="InterPro" id="IPR003607">
    <property type="entry name" value="HD/PDEase_dom"/>
</dbReference>
<dbReference type="Gene3D" id="1.25.40.10">
    <property type="entry name" value="Tetratricopeptide repeat domain"/>
    <property type="match status" value="2"/>
</dbReference>
<dbReference type="Proteomes" id="UP000503096">
    <property type="component" value="Chromosome"/>
</dbReference>
<dbReference type="InterPro" id="IPR037522">
    <property type="entry name" value="HD_GYP_dom"/>
</dbReference>
<protein>
    <recommendedName>
        <fullName evidence="1">HD-GYP domain-containing protein</fullName>
    </recommendedName>
</protein>
<dbReference type="KEGG" id="upl:DSM104440_01308"/>